<dbReference type="Gene3D" id="3.40.50.880">
    <property type="match status" value="1"/>
</dbReference>
<keyword evidence="3" id="KW-1185">Reference proteome</keyword>
<dbReference type="SUPFAM" id="SSF52317">
    <property type="entry name" value="Class I glutamine amidotransferase-like"/>
    <property type="match status" value="1"/>
</dbReference>
<dbReference type="Pfam" id="PF01965">
    <property type="entry name" value="DJ-1_PfpI"/>
    <property type="match status" value="1"/>
</dbReference>
<dbReference type="CDD" id="cd03135">
    <property type="entry name" value="GATase1_DJ-1"/>
    <property type="match status" value="1"/>
</dbReference>
<gene>
    <name evidence="2" type="ORF">FLB61_04620</name>
</gene>
<dbReference type="NCBIfam" id="TIGR01383">
    <property type="entry name" value="not_thiJ"/>
    <property type="match status" value="1"/>
</dbReference>
<dbReference type="InterPro" id="IPR050325">
    <property type="entry name" value="Prot/Nucl_acid_deglycase"/>
</dbReference>
<reference evidence="2 3" key="1">
    <citation type="journal article" date="2020" name="New Microbes New Infect">
        <title>Sellimonas caecigallum sp. nov., description and genome sequence of a new member of the Sellimonas genus isolated from the cecum of feral chicken.</title>
        <authorList>
            <person name="Wongkuna S."/>
            <person name="Ghimire S."/>
            <person name="Antony L."/>
            <person name="Chankhamhaengdecha S."/>
            <person name="Janvilisri T."/>
            <person name="Scaria J."/>
        </authorList>
    </citation>
    <scope>NUCLEOTIDE SEQUENCE [LARGE SCALE GENOMIC DNA]</scope>
    <source>
        <strain evidence="2 3">SW451</strain>
    </source>
</reference>
<sequence>MKKACVFFADGTEEVEGLMAVDMLRRGGVDVTTVSVMGRPWILSSHGIEMKTDQVFEDMDFEDQDLLVLPGGLPGADHLRRHSGLCKILRRFNEEKKYVAAICAAPGILAELGFLDGKKATCHTCRRELLKEKGAICQNAPVVCDGKIITGSGVGGALDFSLRLVEILSGKEKADEIRQAILYTT</sequence>
<feature type="domain" description="DJ-1/PfpI" evidence="1">
    <location>
        <begin position="2"/>
        <end position="166"/>
    </location>
</feature>
<dbReference type="EMBL" id="VIRV01000004">
    <property type="protein sequence ID" value="MBY0758382.1"/>
    <property type="molecule type" value="Genomic_DNA"/>
</dbReference>
<dbReference type="InterPro" id="IPR006287">
    <property type="entry name" value="DJ-1"/>
</dbReference>
<dbReference type="PANTHER" id="PTHR48094:SF12">
    <property type="entry name" value="PARKINSON DISEASE PROTEIN 7 HOMOLOG"/>
    <property type="match status" value="1"/>
</dbReference>
<proteinExistence type="predicted"/>
<dbReference type="InterPro" id="IPR029062">
    <property type="entry name" value="Class_I_gatase-like"/>
</dbReference>
<evidence type="ECO:0000313" key="2">
    <source>
        <dbReference type="EMBL" id="MBY0758382.1"/>
    </source>
</evidence>
<evidence type="ECO:0000313" key="3">
    <source>
        <dbReference type="Proteomes" id="UP000779049"/>
    </source>
</evidence>
<name>A0ABS7L5Y9_9FIRM</name>
<protein>
    <submittedName>
        <fullName evidence="2">DJ-1 family protein</fullName>
    </submittedName>
</protein>
<evidence type="ECO:0000259" key="1">
    <source>
        <dbReference type="Pfam" id="PF01965"/>
    </source>
</evidence>
<dbReference type="RefSeq" id="WP_087210876.1">
    <property type="nucleotide sequence ID" value="NZ_CP173660.1"/>
</dbReference>
<comment type="caution">
    <text evidence="2">The sequence shown here is derived from an EMBL/GenBank/DDBJ whole genome shotgun (WGS) entry which is preliminary data.</text>
</comment>
<dbReference type="PANTHER" id="PTHR48094">
    <property type="entry name" value="PROTEIN/NUCLEIC ACID DEGLYCASE DJ-1-RELATED"/>
    <property type="match status" value="1"/>
</dbReference>
<organism evidence="2 3">
    <name type="scientific">Sellimonas caecigallum</name>
    <dbReference type="NCBI Taxonomy" id="2592333"/>
    <lineage>
        <taxon>Bacteria</taxon>
        <taxon>Bacillati</taxon>
        <taxon>Bacillota</taxon>
        <taxon>Clostridia</taxon>
        <taxon>Lachnospirales</taxon>
        <taxon>Lachnospiraceae</taxon>
        <taxon>Sellimonas</taxon>
    </lineage>
</organism>
<accession>A0ABS7L5Y9</accession>
<dbReference type="Proteomes" id="UP000779049">
    <property type="component" value="Unassembled WGS sequence"/>
</dbReference>
<dbReference type="InterPro" id="IPR002818">
    <property type="entry name" value="DJ-1/PfpI"/>
</dbReference>